<dbReference type="GO" id="GO:0017136">
    <property type="term" value="F:histone deacetylase activity, NAD-dependent"/>
    <property type="evidence" value="ECO:0007669"/>
    <property type="project" value="TreeGrafter"/>
</dbReference>
<proteinExistence type="inferred from homology"/>
<dbReference type="InterPro" id="IPR050134">
    <property type="entry name" value="NAD-dep_sirtuin_deacylases"/>
</dbReference>
<keyword evidence="3 4" id="KW-0479">Metal-binding</keyword>
<comment type="similarity">
    <text evidence="3">Belongs to the sirtuin family. Class III subfamily.</text>
</comment>
<keyword evidence="7" id="KW-1185">Reference proteome</keyword>
<reference evidence="6" key="1">
    <citation type="submission" date="2019-03" db="EMBL/GenBank/DDBJ databases">
        <title>Improved annotation for the trematode Fasciola hepatica.</title>
        <authorList>
            <person name="Choi Y.-J."/>
            <person name="Martin J."/>
            <person name="Mitreva M."/>
        </authorList>
    </citation>
    <scope>NUCLEOTIDE SEQUENCE [LARGE SCALE GENOMIC DNA]</scope>
</reference>
<dbReference type="InterPro" id="IPR003000">
    <property type="entry name" value="Sirtuin"/>
</dbReference>
<dbReference type="InterPro" id="IPR026591">
    <property type="entry name" value="Sirtuin_cat_small_dom_sf"/>
</dbReference>
<keyword evidence="3" id="KW-0496">Mitochondrion</keyword>
<dbReference type="AlphaFoldDB" id="A0A4E0RTI3"/>
<dbReference type="Proteomes" id="UP000230066">
    <property type="component" value="Unassembled WGS sequence"/>
</dbReference>
<evidence type="ECO:0000256" key="1">
    <source>
        <dbReference type="ARBA" id="ARBA00022679"/>
    </source>
</evidence>
<dbReference type="GO" id="GO:0036055">
    <property type="term" value="F:protein-succinyllysine desuccinylase activity"/>
    <property type="evidence" value="ECO:0007669"/>
    <property type="project" value="UniProtKB-UniRule"/>
</dbReference>
<keyword evidence="1 3" id="KW-0808">Transferase</keyword>
<comment type="cofactor">
    <cofactor evidence="3">
        <name>Zn(2+)</name>
        <dbReference type="ChEBI" id="CHEBI:29105"/>
    </cofactor>
    <text evidence="3">Binds 1 zinc ion per subunit.</text>
</comment>
<feature type="binding site" evidence="3">
    <location>
        <begin position="244"/>
        <end position="246"/>
    </location>
    <ligand>
        <name>NAD(+)</name>
        <dbReference type="ChEBI" id="CHEBI:57540"/>
    </ligand>
</feature>
<dbReference type="PROSITE" id="PS50305">
    <property type="entry name" value="SIRTUIN"/>
    <property type="match status" value="1"/>
</dbReference>
<dbReference type="GO" id="GO:0008270">
    <property type="term" value="F:zinc ion binding"/>
    <property type="evidence" value="ECO:0007669"/>
    <property type="project" value="UniProtKB-UniRule"/>
</dbReference>
<comment type="domain">
    <text evidence="3">In contrast to class I sirtuins, class III sirtuins have only weak deacetylase activity. Difference in substrate specificity is probably due to a larger hydrophobic pocket with 2 residues (Tyr-91 and Arg-94) that bind to malonylated and succinylated substrates and define the specificity.</text>
</comment>
<feature type="binding site" evidence="3">
    <location>
        <begin position="270"/>
        <end position="272"/>
    </location>
    <ligand>
        <name>NAD(+)</name>
        <dbReference type="ChEBI" id="CHEBI:57540"/>
    </ligand>
</feature>
<organism evidence="6 7">
    <name type="scientific">Fasciola hepatica</name>
    <name type="common">Liver fluke</name>
    <dbReference type="NCBI Taxonomy" id="6192"/>
    <lineage>
        <taxon>Eukaryota</taxon>
        <taxon>Metazoa</taxon>
        <taxon>Spiralia</taxon>
        <taxon>Lophotrochozoa</taxon>
        <taxon>Platyhelminthes</taxon>
        <taxon>Trematoda</taxon>
        <taxon>Digenea</taxon>
        <taxon>Plagiorchiida</taxon>
        <taxon>Echinostomata</taxon>
        <taxon>Echinostomatoidea</taxon>
        <taxon>Fasciolidae</taxon>
        <taxon>Fasciola</taxon>
    </lineage>
</organism>
<feature type="binding site" evidence="3">
    <location>
        <begin position="129"/>
        <end position="132"/>
    </location>
    <ligand>
        <name>NAD(+)</name>
        <dbReference type="ChEBI" id="CHEBI:57540"/>
    </ligand>
</feature>
<dbReference type="Pfam" id="PF02146">
    <property type="entry name" value="SIR2"/>
    <property type="match status" value="1"/>
</dbReference>
<dbReference type="GO" id="GO:0036054">
    <property type="term" value="F:protein-malonyllysine demalonylase activity"/>
    <property type="evidence" value="ECO:0007669"/>
    <property type="project" value="UniProtKB-UniRule"/>
</dbReference>
<accession>A0A4E0RTI3</accession>
<name>A0A4E0RTI3_FASHE</name>
<feature type="binding site" evidence="3">
    <location>
        <position position="91"/>
    </location>
    <ligand>
        <name>substrate</name>
    </ligand>
</feature>
<dbReference type="PANTHER" id="PTHR11085">
    <property type="entry name" value="NAD-DEPENDENT PROTEIN DEACYLASE SIRTUIN-5, MITOCHONDRIAL-RELATED"/>
    <property type="match status" value="1"/>
</dbReference>
<dbReference type="HAMAP" id="MF_01121">
    <property type="entry name" value="Sirtuin_ClassIII"/>
    <property type="match status" value="1"/>
</dbReference>
<evidence type="ECO:0000256" key="4">
    <source>
        <dbReference type="PROSITE-ProRule" id="PRU00236"/>
    </source>
</evidence>
<keyword evidence="3 4" id="KW-0862">Zinc</keyword>
<dbReference type="Gene3D" id="3.40.50.1220">
    <property type="entry name" value="TPP-binding domain"/>
    <property type="match status" value="1"/>
</dbReference>
<dbReference type="Gene3D" id="3.30.1600.10">
    <property type="entry name" value="SIR2/SIRT2 'Small Domain"/>
    <property type="match status" value="1"/>
</dbReference>
<dbReference type="GO" id="GO:0061697">
    <property type="term" value="F:protein-glutaryllysine deglutarylase activity"/>
    <property type="evidence" value="ECO:0007669"/>
    <property type="project" value="RHEA"/>
</dbReference>
<dbReference type="EMBL" id="JXXN02001479">
    <property type="protein sequence ID" value="THD24678.1"/>
    <property type="molecule type" value="Genomic_DNA"/>
</dbReference>
<dbReference type="InterPro" id="IPR026590">
    <property type="entry name" value="Ssirtuin_cat_dom"/>
</dbReference>
<comment type="caution">
    <text evidence="3">Lacks conserved residue(s) required for the propagation of feature annotation.</text>
</comment>
<dbReference type="PANTHER" id="PTHR11085:SF10">
    <property type="entry name" value="NAD-DEPENDENT PROTEIN DEACYLASE SIRTUIN-5, MITOCHONDRIAL-RELATED"/>
    <property type="match status" value="1"/>
</dbReference>
<dbReference type="InterPro" id="IPR027546">
    <property type="entry name" value="Sirtuin_class_III"/>
</dbReference>
<comment type="caution">
    <text evidence="6">The sequence shown here is derived from an EMBL/GenBank/DDBJ whole genome shotgun (WGS) entry which is preliminary data.</text>
</comment>
<protein>
    <recommendedName>
        <fullName evidence="3">NAD-dependent protein deacylase</fullName>
        <ecNumber evidence="3">2.3.1.-</ecNumber>
    </recommendedName>
    <alternativeName>
        <fullName evidence="3">Regulatory protein SIR2 homolog 5</fullName>
    </alternativeName>
</protein>
<feature type="binding site" evidence="3 4">
    <location>
        <position position="155"/>
    </location>
    <ligand>
        <name>Zn(2+)</name>
        <dbReference type="ChEBI" id="CHEBI:29105"/>
    </ligand>
</feature>
<feature type="active site" description="Proton acceptor" evidence="3 4">
    <location>
        <position position="147"/>
    </location>
</feature>
<comment type="catalytic activity">
    <reaction evidence="3">
        <text>N(6)-glutaryl-L-lysyl-[protein] + NAD(+) + H2O = 2''-O-glutaryl-ADP-D-ribose + nicotinamide + L-lysyl-[protein]</text>
        <dbReference type="Rhea" id="RHEA:47664"/>
        <dbReference type="Rhea" id="RHEA-COMP:9752"/>
        <dbReference type="Rhea" id="RHEA-COMP:11875"/>
        <dbReference type="ChEBI" id="CHEBI:15377"/>
        <dbReference type="ChEBI" id="CHEBI:17154"/>
        <dbReference type="ChEBI" id="CHEBI:29969"/>
        <dbReference type="ChEBI" id="CHEBI:57540"/>
        <dbReference type="ChEBI" id="CHEBI:87828"/>
        <dbReference type="ChEBI" id="CHEBI:87829"/>
    </reaction>
</comment>
<dbReference type="CDD" id="cd01412">
    <property type="entry name" value="SIRT5_Af1_CobB"/>
    <property type="match status" value="1"/>
</dbReference>
<dbReference type="SUPFAM" id="SSF52467">
    <property type="entry name" value="DHS-like NAD/FAD-binding domain"/>
    <property type="match status" value="1"/>
</dbReference>
<sequence>MTPLFIIRQLIHPAHFTKMSAIKRPISNMSAFKDILSRARNPLIITGAGISAESGVPTFRGTGGFWRNYNAQELATLDAFYDDPGLVWEFYHYRRELVRQTEPNLGHTTLAAAEKLYRQDHRSFTIITQNVDGLHLRAGSENVIELHGNLYKTRCTQCGTIRENHDSPICPALAGRGAPVFDPKLHPTIPEKNLPHCTELNKKGVVCSGLLRPHIVWFGESLDADVLRQVRIAMTSADVCLVVGTSAVVYPAAGFAPELASRGVPVAEVNIEETSNTNSLGYFFRGKSGEVLPQLFDSLELK</sequence>
<evidence type="ECO:0000313" key="6">
    <source>
        <dbReference type="EMBL" id="THD24678.1"/>
    </source>
</evidence>
<gene>
    <name evidence="6" type="ORF">D915_004347</name>
</gene>
<feature type="binding site" evidence="3">
    <location>
        <position position="94"/>
    </location>
    <ligand>
        <name>substrate</name>
    </ligand>
</feature>
<dbReference type="GO" id="GO:0005739">
    <property type="term" value="C:mitochondrion"/>
    <property type="evidence" value="ECO:0007669"/>
    <property type="project" value="UniProtKB-SubCell"/>
</dbReference>
<feature type="domain" description="Deacetylase sirtuin-type" evidence="5">
    <location>
        <begin position="25"/>
        <end position="302"/>
    </location>
</feature>
<evidence type="ECO:0000313" key="7">
    <source>
        <dbReference type="Proteomes" id="UP000230066"/>
    </source>
</evidence>
<comment type="catalytic activity">
    <reaction evidence="3">
        <text>N(6)-succinyl-L-lysyl-[protein] + NAD(+) + H2O = 2''-O-succinyl-ADP-D-ribose + nicotinamide + L-lysyl-[protein]</text>
        <dbReference type="Rhea" id="RHEA:47668"/>
        <dbReference type="Rhea" id="RHEA-COMP:9752"/>
        <dbReference type="Rhea" id="RHEA-COMP:11877"/>
        <dbReference type="ChEBI" id="CHEBI:15377"/>
        <dbReference type="ChEBI" id="CHEBI:17154"/>
        <dbReference type="ChEBI" id="CHEBI:29969"/>
        <dbReference type="ChEBI" id="CHEBI:57540"/>
        <dbReference type="ChEBI" id="CHEBI:87830"/>
        <dbReference type="ChEBI" id="CHEBI:87832"/>
    </reaction>
</comment>
<feature type="binding site" evidence="3">
    <location>
        <position position="288"/>
    </location>
    <ligand>
        <name>NAD(+)</name>
        <dbReference type="ChEBI" id="CHEBI:57540"/>
    </ligand>
</feature>
<feature type="binding site" evidence="3">
    <location>
        <begin position="47"/>
        <end position="66"/>
    </location>
    <ligand>
        <name>NAD(+)</name>
        <dbReference type="ChEBI" id="CHEBI:57540"/>
    </ligand>
</feature>
<dbReference type="GO" id="GO:0005634">
    <property type="term" value="C:nucleus"/>
    <property type="evidence" value="ECO:0007669"/>
    <property type="project" value="TreeGrafter"/>
</dbReference>
<evidence type="ECO:0000259" key="5">
    <source>
        <dbReference type="PROSITE" id="PS50305"/>
    </source>
</evidence>
<keyword evidence="2 3" id="KW-0520">NAD</keyword>
<evidence type="ECO:0000256" key="3">
    <source>
        <dbReference type="HAMAP-Rule" id="MF_03160"/>
    </source>
</evidence>
<dbReference type="GO" id="GO:0070403">
    <property type="term" value="F:NAD+ binding"/>
    <property type="evidence" value="ECO:0007669"/>
    <property type="project" value="UniProtKB-UniRule"/>
</dbReference>
<comment type="subcellular location">
    <subcellularLocation>
        <location evidence="3">Mitochondrion</location>
    </subcellularLocation>
</comment>
<feature type="binding site" evidence="4">
    <location>
        <position position="158"/>
    </location>
    <ligand>
        <name>Zn(2+)</name>
        <dbReference type="ChEBI" id="CHEBI:29105"/>
    </ligand>
</feature>
<comment type="function">
    <text evidence="3">NAD-dependent lysine demalonylase, desuccinylase and deglutarylase that specifically removes malonyl, succinyl and glutaryl groups on target proteins. Has weak NAD-dependent protein deacetylase activity; however this activity may not be physiologically relevant in vivo.</text>
</comment>
<evidence type="ECO:0000256" key="2">
    <source>
        <dbReference type="ARBA" id="ARBA00023027"/>
    </source>
</evidence>
<dbReference type="InterPro" id="IPR029035">
    <property type="entry name" value="DHS-like_NAD/FAD-binding_dom"/>
</dbReference>
<feature type="binding site" evidence="4">
    <location>
        <position position="207"/>
    </location>
    <ligand>
        <name>Zn(2+)</name>
        <dbReference type="ChEBI" id="CHEBI:29105"/>
    </ligand>
</feature>
<dbReference type="EC" id="2.3.1.-" evidence="3"/>
<feature type="binding site" evidence="3 4">
    <location>
        <position position="197"/>
    </location>
    <ligand>
        <name>Zn(2+)</name>
        <dbReference type="ChEBI" id="CHEBI:29105"/>
    </ligand>
</feature>
<comment type="catalytic activity">
    <reaction evidence="3">
        <text>N(6)-malonyl-L-lysyl-[protein] + NAD(+) + H2O = 2''-O-malonyl-ADP-D-ribose + nicotinamide + L-lysyl-[protein]</text>
        <dbReference type="Rhea" id="RHEA:47672"/>
        <dbReference type="Rhea" id="RHEA-COMP:9752"/>
        <dbReference type="Rhea" id="RHEA-COMP:11878"/>
        <dbReference type="ChEBI" id="CHEBI:15377"/>
        <dbReference type="ChEBI" id="CHEBI:17154"/>
        <dbReference type="ChEBI" id="CHEBI:29969"/>
        <dbReference type="ChEBI" id="CHEBI:57540"/>
        <dbReference type="ChEBI" id="CHEBI:87831"/>
        <dbReference type="ChEBI" id="CHEBI:87833"/>
    </reaction>
</comment>